<evidence type="ECO:0000313" key="1">
    <source>
        <dbReference type="EMBL" id="ABY23306.1"/>
    </source>
</evidence>
<protein>
    <submittedName>
        <fullName evidence="1">Transcriptional regulator, ArsR family protein</fullName>
    </submittedName>
</protein>
<dbReference type="SUPFAM" id="SSF46785">
    <property type="entry name" value="Winged helix' DNA-binding domain"/>
    <property type="match status" value="1"/>
</dbReference>
<dbReference type="InterPro" id="IPR036390">
    <property type="entry name" value="WH_DNA-bd_sf"/>
</dbReference>
<dbReference type="eggNOG" id="COG0640">
    <property type="taxonomic scope" value="Bacteria"/>
</dbReference>
<proteinExistence type="predicted"/>
<dbReference type="KEGG" id="rsa:RSal33209_1570"/>
<dbReference type="InterPro" id="IPR036388">
    <property type="entry name" value="WH-like_DNA-bd_sf"/>
</dbReference>
<evidence type="ECO:0000313" key="2">
    <source>
        <dbReference type="Proteomes" id="UP000002007"/>
    </source>
</evidence>
<organism evidence="1 2">
    <name type="scientific">Renibacterium salmoninarum (strain ATCC 33209 / DSM 20767 / JCM 11484 / NBRC 15589 / NCIMB 2235)</name>
    <dbReference type="NCBI Taxonomy" id="288705"/>
    <lineage>
        <taxon>Bacteria</taxon>
        <taxon>Bacillati</taxon>
        <taxon>Actinomycetota</taxon>
        <taxon>Actinomycetes</taxon>
        <taxon>Micrococcales</taxon>
        <taxon>Micrococcaceae</taxon>
        <taxon>Renibacterium</taxon>
    </lineage>
</organism>
<reference evidence="2" key="1">
    <citation type="journal article" date="2008" name="J. Bacteriol.">
        <title>Genome sequence of the fish pathogen Renibacterium salmoninarum suggests reductive evolution away from an environmental Arthrobacter ancestor.</title>
        <authorList>
            <person name="Wiens G.D."/>
            <person name="Rockey D.D."/>
            <person name="Wu Z."/>
            <person name="Chang J."/>
            <person name="Levy R."/>
            <person name="Crane S."/>
            <person name="Chen D.S."/>
            <person name="Capri G.R."/>
            <person name="Burnett J.R."/>
            <person name="Sudheesh P.S."/>
            <person name="Schipma M.J."/>
            <person name="Burd H."/>
            <person name="Bhattacharyya A."/>
            <person name="Rhodes L.D."/>
            <person name="Kaul R."/>
            <person name="Strom M.S."/>
        </authorList>
    </citation>
    <scope>NUCLEOTIDE SEQUENCE [LARGE SCALE GENOMIC DNA]</scope>
    <source>
        <strain evidence="2">ATCC 33209 / DSM 20767 / JCM 11484 / NBRC 15589 / NCIMB 2235</strain>
    </source>
</reference>
<dbReference type="CDD" id="cd00090">
    <property type="entry name" value="HTH_ARSR"/>
    <property type="match status" value="1"/>
</dbReference>
<dbReference type="STRING" id="288705.RSal33209_1570"/>
<gene>
    <name evidence="1" type="ordered locus">RSal33209_1570</name>
</gene>
<accession>A9WR00</accession>
<keyword evidence="2" id="KW-1185">Reference proteome</keyword>
<sequence>MEALSIIEDPATAEAALDPIRSSLLAALREPASATMLANRLGLPRQKVNYHLKTLEGLGLVSLVEERRKGNVTERLLQANAASFVISPVALLELAPDPTEGRDRLSARWLVALAARLIRDVGTLITGATAAKQKLSTFALDGEVRFKNAADRAAFIEDLSSQIGQLMQKYHEPAAASGRKHRIVLAIHPSVKKEAENSAALVRTTQTIRTEQGERS</sequence>
<dbReference type="Gene3D" id="1.10.10.10">
    <property type="entry name" value="Winged helix-like DNA-binding domain superfamily/Winged helix DNA-binding domain"/>
    <property type="match status" value="1"/>
</dbReference>
<dbReference type="RefSeq" id="WP_012244983.1">
    <property type="nucleotide sequence ID" value="NC_010168.1"/>
</dbReference>
<dbReference type="AlphaFoldDB" id="A9WR00"/>
<dbReference type="InterPro" id="IPR011991">
    <property type="entry name" value="ArsR-like_HTH"/>
</dbReference>
<dbReference type="Proteomes" id="UP000002007">
    <property type="component" value="Chromosome"/>
</dbReference>
<dbReference type="HOGENOM" id="CLU_097480_0_0_11"/>
<name>A9WR00_RENSM</name>
<dbReference type="EMBL" id="CP000910">
    <property type="protein sequence ID" value="ABY23306.1"/>
    <property type="molecule type" value="Genomic_DNA"/>
</dbReference>
<dbReference type="Pfam" id="PF12840">
    <property type="entry name" value="HTH_20"/>
    <property type="match status" value="1"/>
</dbReference>